<dbReference type="Proteomes" id="UP000193944">
    <property type="component" value="Unassembled WGS sequence"/>
</dbReference>
<comment type="caution">
    <text evidence="2">The sequence shown here is derived from an EMBL/GenBank/DDBJ whole genome shotgun (WGS) entry which is preliminary data.</text>
</comment>
<evidence type="ECO:0000256" key="1">
    <source>
        <dbReference type="SAM" id="SignalP"/>
    </source>
</evidence>
<protein>
    <submittedName>
        <fullName evidence="2">Uncharacterized protein</fullName>
    </submittedName>
</protein>
<organism evidence="2 3">
    <name type="scientific">Anaeromyces robustus</name>
    <dbReference type="NCBI Taxonomy" id="1754192"/>
    <lineage>
        <taxon>Eukaryota</taxon>
        <taxon>Fungi</taxon>
        <taxon>Fungi incertae sedis</taxon>
        <taxon>Chytridiomycota</taxon>
        <taxon>Chytridiomycota incertae sedis</taxon>
        <taxon>Neocallimastigomycetes</taxon>
        <taxon>Neocallimastigales</taxon>
        <taxon>Neocallimastigaceae</taxon>
        <taxon>Anaeromyces</taxon>
    </lineage>
</organism>
<keyword evidence="1" id="KW-0732">Signal</keyword>
<name>A0A1Y1WPE1_9FUNG</name>
<dbReference type="EMBL" id="MCFG01000360">
    <property type="protein sequence ID" value="ORX75393.1"/>
    <property type="molecule type" value="Genomic_DNA"/>
</dbReference>
<evidence type="ECO:0000313" key="2">
    <source>
        <dbReference type="EMBL" id="ORX75393.1"/>
    </source>
</evidence>
<accession>A0A1Y1WPE1</accession>
<evidence type="ECO:0000313" key="3">
    <source>
        <dbReference type="Proteomes" id="UP000193944"/>
    </source>
</evidence>
<gene>
    <name evidence="2" type="ORF">BCR32DRAFT_249599</name>
</gene>
<reference evidence="2 3" key="2">
    <citation type="submission" date="2016-08" db="EMBL/GenBank/DDBJ databases">
        <title>Pervasive Adenine N6-methylation of Active Genes in Fungi.</title>
        <authorList>
            <consortium name="DOE Joint Genome Institute"/>
            <person name="Mondo S.J."/>
            <person name="Dannebaum R.O."/>
            <person name="Kuo R.C."/>
            <person name="Labutti K."/>
            <person name="Haridas S."/>
            <person name="Kuo A."/>
            <person name="Salamov A."/>
            <person name="Ahrendt S.R."/>
            <person name="Lipzen A."/>
            <person name="Sullivan W."/>
            <person name="Andreopoulos W.B."/>
            <person name="Clum A."/>
            <person name="Lindquist E."/>
            <person name="Daum C."/>
            <person name="Ramamoorthy G.K."/>
            <person name="Gryganskyi A."/>
            <person name="Culley D."/>
            <person name="Magnuson J.K."/>
            <person name="James T.Y."/>
            <person name="O'Malley M.A."/>
            <person name="Stajich J.E."/>
            <person name="Spatafora J.W."/>
            <person name="Visel A."/>
            <person name="Grigoriev I.V."/>
        </authorList>
    </citation>
    <scope>NUCLEOTIDE SEQUENCE [LARGE SCALE GENOMIC DNA]</scope>
    <source>
        <strain evidence="2 3">S4</strain>
    </source>
</reference>
<feature type="chain" id="PRO_5012847322" evidence="1">
    <location>
        <begin position="20"/>
        <end position="254"/>
    </location>
</feature>
<dbReference type="AlphaFoldDB" id="A0A1Y1WPE1"/>
<keyword evidence="3" id="KW-1185">Reference proteome</keyword>
<proteinExistence type="predicted"/>
<reference evidence="2 3" key="1">
    <citation type="submission" date="2016-08" db="EMBL/GenBank/DDBJ databases">
        <title>A Parts List for Fungal Cellulosomes Revealed by Comparative Genomics.</title>
        <authorList>
            <consortium name="DOE Joint Genome Institute"/>
            <person name="Haitjema C.H."/>
            <person name="Gilmore S.P."/>
            <person name="Henske J.K."/>
            <person name="Solomon K.V."/>
            <person name="De Groot R."/>
            <person name="Kuo A."/>
            <person name="Mondo S.J."/>
            <person name="Salamov A.A."/>
            <person name="Labutti K."/>
            <person name="Zhao Z."/>
            <person name="Chiniquy J."/>
            <person name="Barry K."/>
            <person name="Brewer H.M."/>
            <person name="Purvine S.O."/>
            <person name="Wright A.T."/>
            <person name="Boxma B."/>
            <person name="Van Alen T."/>
            <person name="Hackstein J.H."/>
            <person name="Baker S.E."/>
            <person name="Grigoriev I.V."/>
            <person name="O'Malley M.A."/>
        </authorList>
    </citation>
    <scope>NUCLEOTIDE SEQUENCE [LARGE SCALE GENOMIC DNA]</scope>
    <source>
        <strain evidence="2 3">S4</strain>
    </source>
</reference>
<sequence>MKFSIFNLLILLSVSSALSLNLKDIVGDNSSIPNALRNNNIFFIKDNQSIENNQNITNSQGIEDDQVTEDTVARMQCGISMENLNCKVKKEDQKNYDEVCKLLNNKKCEVFYYGISELEGCKDISPEILKLINIKLKAGYAILKMLCEYDEEGKECPFTTYMRETREENMALEILPNKEVIENSCKSKKCSESLAQYITDIEVDLEKNTTADDFLLSEECVKVHASTSGTLLTIKKLGTTMLITVSLLLLYLLN</sequence>
<feature type="signal peptide" evidence="1">
    <location>
        <begin position="1"/>
        <end position="19"/>
    </location>
</feature>